<reference evidence="2" key="1">
    <citation type="journal article" date="2019" name="Int. J. Syst. Evol. Microbiol.">
        <title>The Global Catalogue of Microorganisms (GCM) 10K type strain sequencing project: providing services to taxonomists for standard genome sequencing and annotation.</title>
        <authorList>
            <consortium name="The Broad Institute Genomics Platform"/>
            <consortium name="The Broad Institute Genome Sequencing Center for Infectious Disease"/>
            <person name="Wu L."/>
            <person name="Ma J."/>
        </authorList>
    </citation>
    <scope>NUCLEOTIDE SEQUENCE [LARGE SCALE GENOMIC DNA]</scope>
    <source>
        <strain evidence="2">JCM 17805</strain>
    </source>
</reference>
<name>A0ABP8V2I9_9GAMM</name>
<evidence type="ECO:0000313" key="1">
    <source>
        <dbReference type="EMBL" id="GAA4650443.1"/>
    </source>
</evidence>
<organism evidence="1 2">
    <name type="scientific">Kistimonas scapharcae</name>
    <dbReference type="NCBI Taxonomy" id="1036133"/>
    <lineage>
        <taxon>Bacteria</taxon>
        <taxon>Pseudomonadati</taxon>
        <taxon>Pseudomonadota</taxon>
        <taxon>Gammaproteobacteria</taxon>
        <taxon>Oceanospirillales</taxon>
        <taxon>Endozoicomonadaceae</taxon>
        <taxon>Kistimonas</taxon>
    </lineage>
</organism>
<sequence length="145" mass="16246">MDNNPVCQPDIVYDISSPDVAPVLKVLGKHRFSLVVLENLPAVLYANPNSVERMAFNIQAITCDFGKIFIPKALMLEQVLPIFLLHGFMAKTVAGDMGGIYSIISSFMGKETELYIMQHTVRSRIIRQQTQRTTMPFAVLEKSTL</sequence>
<comment type="caution">
    <text evidence="1">The sequence shown here is derived from an EMBL/GenBank/DDBJ whole genome shotgun (WGS) entry which is preliminary data.</text>
</comment>
<evidence type="ECO:0000313" key="2">
    <source>
        <dbReference type="Proteomes" id="UP001500604"/>
    </source>
</evidence>
<proteinExistence type="predicted"/>
<dbReference type="EMBL" id="BAABFL010000396">
    <property type="protein sequence ID" value="GAA4650443.1"/>
    <property type="molecule type" value="Genomic_DNA"/>
</dbReference>
<dbReference type="RefSeq" id="WP_345196623.1">
    <property type="nucleotide sequence ID" value="NZ_BAABFL010000396.1"/>
</dbReference>
<gene>
    <name evidence="1" type="ORF">GCM10023116_27260</name>
</gene>
<accession>A0ABP8V2I9</accession>
<protein>
    <submittedName>
        <fullName evidence="1">Uncharacterized protein</fullName>
    </submittedName>
</protein>
<dbReference type="Proteomes" id="UP001500604">
    <property type="component" value="Unassembled WGS sequence"/>
</dbReference>
<keyword evidence="2" id="KW-1185">Reference proteome</keyword>